<dbReference type="OrthoDB" id="1122028at2"/>
<dbReference type="PROSITE" id="PS50925">
    <property type="entry name" value="BLUF"/>
    <property type="match status" value="1"/>
</dbReference>
<reference evidence="3" key="1">
    <citation type="submission" date="2016-10" db="EMBL/GenBank/DDBJ databases">
        <authorList>
            <person name="Varghese N."/>
            <person name="Submissions S."/>
        </authorList>
    </citation>
    <scope>NUCLEOTIDE SEQUENCE [LARGE SCALE GENOMIC DNA]</scope>
    <source>
        <strain evidence="3">OR362-8,ATCC BAA-1266,JCM 13504</strain>
    </source>
</reference>
<dbReference type="GO" id="GO:0071949">
    <property type="term" value="F:FAD binding"/>
    <property type="evidence" value="ECO:0007669"/>
    <property type="project" value="InterPro"/>
</dbReference>
<proteinExistence type="predicted"/>
<dbReference type="SMART" id="SM01034">
    <property type="entry name" value="BLUF"/>
    <property type="match status" value="1"/>
</dbReference>
<dbReference type="GO" id="GO:0009882">
    <property type="term" value="F:blue light photoreceptor activity"/>
    <property type="evidence" value="ECO:0007669"/>
    <property type="project" value="InterPro"/>
</dbReference>
<sequence length="144" mass="16240">MGLYHLIYQSRAVAPFSDAELVALLEWSRTYNRQVHVTGLLLHSPDGRFLQILEGEEADVRKLYYEHILSDPRHHQCQVLGEGNCVERSFADWSMGSRVAQAADLHALLQSSSLNSSTRLGPKPTIRPELLELLLDFVETQAAQ</sequence>
<dbReference type="AlphaFoldDB" id="A0A1I5U2J7"/>
<name>A0A1I5U2J7_HYMAR</name>
<dbReference type="EMBL" id="FOXS01000001">
    <property type="protein sequence ID" value="SFP89504.1"/>
    <property type="molecule type" value="Genomic_DNA"/>
</dbReference>
<gene>
    <name evidence="2" type="ORF">SAMN04515668_0733</name>
</gene>
<dbReference type="SUPFAM" id="SSF54975">
    <property type="entry name" value="Acylphosphatase/BLUF domain-like"/>
    <property type="match status" value="1"/>
</dbReference>
<dbReference type="RefSeq" id="WP_092669043.1">
    <property type="nucleotide sequence ID" value="NZ_FOXS01000001.1"/>
</dbReference>
<organism evidence="2 3">
    <name type="scientific">Hymenobacter arizonensis</name>
    <name type="common">Siccationidurans arizonensis</name>
    <dbReference type="NCBI Taxonomy" id="1227077"/>
    <lineage>
        <taxon>Bacteria</taxon>
        <taxon>Pseudomonadati</taxon>
        <taxon>Bacteroidota</taxon>
        <taxon>Cytophagia</taxon>
        <taxon>Cytophagales</taxon>
        <taxon>Hymenobacteraceae</taxon>
        <taxon>Hymenobacter</taxon>
    </lineage>
</organism>
<keyword evidence="3" id="KW-1185">Reference proteome</keyword>
<dbReference type="InterPro" id="IPR036046">
    <property type="entry name" value="Acylphosphatase-like_dom_sf"/>
</dbReference>
<dbReference type="Gene3D" id="3.30.70.100">
    <property type="match status" value="1"/>
</dbReference>
<dbReference type="Proteomes" id="UP000199029">
    <property type="component" value="Unassembled WGS sequence"/>
</dbReference>
<dbReference type="InterPro" id="IPR007024">
    <property type="entry name" value="BLUF_domain"/>
</dbReference>
<dbReference type="Pfam" id="PF04940">
    <property type="entry name" value="BLUF"/>
    <property type="match status" value="1"/>
</dbReference>
<protein>
    <submittedName>
        <fullName evidence="2">Sensors of blue-light using FAD</fullName>
    </submittedName>
</protein>
<evidence type="ECO:0000313" key="2">
    <source>
        <dbReference type="EMBL" id="SFP89504.1"/>
    </source>
</evidence>
<evidence type="ECO:0000259" key="1">
    <source>
        <dbReference type="PROSITE" id="PS50925"/>
    </source>
</evidence>
<evidence type="ECO:0000313" key="3">
    <source>
        <dbReference type="Proteomes" id="UP000199029"/>
    </source>
</evidence>
<feature type="domain" description="BLUF" evidence="1">
    <location>
        <begin position="3"/>
        <end position="96"/>
    </location>
</feature>
<accession>A0A1I5U2J7</accession>